<dbReference type="Proteomes" id="UP001258017">
    <property type="component" value="Unassembled WGS sequence"/>
</dbReference>
<evidence type="ECO:0000259" key="7">
    <source>
        <dbReference type="PROSITE" id="PS50157"/>
    </source>
</evidence>
<name>A0AAD9RKA6_9HYME</name>
<evidence type="ECO:0000256" key="2">
    <source>
        <dbReference type="ARBA" id="ARBA00001946"/>
    </source>
</evidence>
<keyword evidence="9" id="KW-1185">Reference proteome</keyword>
<feature type="domain" description="C2H2-type" evidence="7">
    <location>
        <begin position="250"/>
        <end position="278"/>
    </location>
</feature>
<sequence length="667" mass="77838">MTTMESPFEIEELMTILRKHCIIEQERNFYNILSQQSATAHFDIKQQPCCSKKKHNNNVSIPNDIYMEITELLKWPVKKGSSKIFKVTNTTKSIQNCKGTYTKSMFMLEEKIFLLPERITTMIEKGFEFSFVSKKSQKRFCLLCNENISDNLQKFYEHIHCSKHVSCLKQMMENKECSFLAKEFMKIISNDYIRCYGCQVDCFNCLKSFLEHSKNNIHKKISSQLRKYSNYQCNQFLKELKNYWYNIQTYACIPCNRKFNFKLDFLQHLDEIHRDETDIVYDFCIPCAILWAVYEDKTLYSYLIHCNLTMHKYLAKNLDFKIKEMPKHVKDLLNHAEKTAEDLFRLSEDIFKNDLMQKKLLQSLKSSLGPQFPALKIYPFGSRLTGLGFPNSDIDIFLDCNGDAYGQNDSSSSVCNYLDITKKLLCKDEDSWIMQEILKQSRTPIIRLRHRLTELQCDISFTNGLSVENTKLIRSFNEACPPCRKLILFVKKWLSSCCLPGRHCITNYALSWFVIFYLQKSKFLPSIDTLIKQKSESRLISGWETGVDCPIPTKSMDMSFTKLLIGFFNFYGDFNYKDHVACPLLGDVVRKQDFINISNLPKAMSLYTSYVKTSGNSEMFRIDSPMCIQDPLDLSHNLTKAVQPLTLEAFKKHCKDSVNIVCDISHD</sequence>
<dbReference type="InterPro" id="IPR013087">
    <property type="entry name" value="Znf_C2H2_type"/>
</dbReference>
<dbReference type="GO" id="GO:0050265">
    <property type="term" value="F:RNA uridylyltransferase activity"/>
    <property type="evidence" value="ECO:0007669"/>
    <property type="project" value="TreeGrafter"/>
</dbReference>
<dbReference type="PROSITE" id="PS50157">
    <property type="entry name" value="ZINC_FINGER_C2H2_2"/>
    <property type="match status" value="1"/>
</dbReference>
<dbReference type="Pfam" id="PF22600">
    <property type="entry name" value="MTPAP-like_central"/>
    <property type="match status" value="1"/>
</dbReference>
<dbReference type="InterPro" id="IPR002058">
    <property type="entry name" value="PAP_assoc"/>
</dbReference>
<evidence type="ECO:0000256" key="6">
    <source>
        <dbReference type="PROSITE-ProRule" id="PRU00042"/>
    </source>
</evidence>
<dbReference type="Gene3D" id="1.10.1410.10">
    <property type="match status" value="1"/>
</dbReference>
<evidence type="ECO:0000256" key="5">
    <source>
        <dbReference type="ARBA" id="ARBA00022842"/>
    </source>
</evidence>
<keyword evidence="6" id="KW-0862">Zinc</keyword>
<accession>A0AAD9RKA6</accession>
<dbReference type="GO" id="GO:1990817">
    <property type="term" value="F:poly(A) RNA polymerase activity"/>
    <property type="evidence" value="ECO:0007669"/>
    <property type="project" value="UniProtKB-ARBA"/>
</dbReference>
<comment type="cofactor">
    <cofactor evidence="1">
        <name>Mn(2+)</name>
        <dbReference type="ChEBI" id="CHEBI:29035"/>
    </cofactor>
</comment>
<comment type="cofactor">
    <cofactor evidence="2">
        <name>Mg(2+)</name>
        <dbReference type="ChEBI" id="CHEBI:18420"/>
    </cofactor>
</comment>
<protein>
    <recommendedName>
        <fullName evidence="7">C2H2-type domain-containing protein</fullName>
    </recommendedName>
</protein>
<dbReference type="CDD" id="cd05402">
    <property type="entry name" value="NT_PAP_TUTase"/>
    <property type="match status" value="1"/>
</dbReference>
<dbReference type="Pfam" id="PF03828">
    <property type="entry name" value="PAP_assoc"/>
    <property type="match status" value="1"/>
</dbReference>
<evidence type="ECO:0000256" key="4">
    <source>
        <dbReference type="ARBA" id="ARBA00022723"/>
    </source>
</evidence>
<dbReference type="InterPro" id="IPR043519">
    <property type="entry name" value="NT_sf"/>
</dbReference>
<proteinExistence type="predicted"/>
<dbReference type="SUPFAM" id="SSF81631">
    <property type="entry name" value="PAP/OAS1 substrate-binding domain"/>
    <property type="match status" value="1"/>
</dbReference>
<dbReference type="PANTHER" id="PTHR12271:SF66">
    <property type="entry name" value="TERMINAL URIDYLYLTRANSFERASE TAILOR"/>
    <property type="match status" value="1"/>
</dbReference>
<evidence type="ECO:0000256" key="3">
    <source>
        <dbReference type="ARBA" id="ARBA00022679"/>
    </source>
</evidence>
<dbReference type="PROSITE" id="PS00028">
    <property type="entry name" value="ZINC_FINGER_C2H2_1"/>
    <property type="match status" value="1"/>
</dbReference>
<keyword evidence="3" id="KW-0808">Transferase</keyword>
<reference evidence="8" key="2">
    <citation type="journal article" date="2023" name="Commun. Biol.">
        <title>Intrasexual cuticular hydrocarbon dimorphism in a wasp sheds light on hydrocarbon biosynthesis genes in Hymenoptera.</title>
        <authorList>
            <person name="Moris V.C."/>
            <person name="Podsiadlowski L."/>
            <person name="Martin S."/>
            <person name="Oeyen J.P."/>
            <person name="Donath A."/>
            <person name="Petersen M."/>
            <person name="Wilbrandt J."/>
            <person name="Misof B."/>
            <person name="Liedtke D."/>
            <person name="Thamm M."/>
            <person name="Scheiner R."/>
            <person name="Schmitt T."/>
            <person name="Niehuis O."/>
        </authorList>
    </citation>
    <scope>NUCLEOTIDE SEQUENCE</scope>
    <source>
        <strain evidence="8">GBR_01_08_01A</strain>
    </source>
</reference>
<dbReference type="AlphaFoldDB" id="A0AAD9RKA6"/>
<keyword evidence="4" id="KW-0479">Metal-binding</keyword>
<reference evidence="8" key="1">
    <citation type="submission" date="2021-08" db="EMBL/GenBank/DDBJ databases">
        <authorList>
            <person name="Misof B."/>
            <person name="Oliver O."/>
            <person name="Podsiadlowski L."/>
            <person name="Donath A."/>
            <person name="Peters R."/>
            <person name="Mayer C."/>
            <person name="Rust J."/>
            <person name="Gunkel S."/>
            <person name="Lesny P."/>
            <person name="Martin S."/>
            <person name="Oeyen J.P."/>
            <person name="Petersen M."/>
            <person name="Panagiotis P."/>
            <person name="Wilbrandt J."/>
            <person name="Tanja T."/>
        </authorList>
    </citation>
    <scope>NUCLEOTIDE SEQUENCE</scope>
    <source>
        <strain evidence="8">GBR_01_08_01A</strain>
        <tissue evidence="8">Thorax + abdomen</tissue>
    </source>
</reference>
<organism evidence="8 9">
    <name type="scientific">Odynerus spinipes</name>
    <dbReference type="NCBI Taxonomy" id="1348599"/>
    <lineage>
        <taxon>Eukaryota</taxon>
        <taxon>Metazoa</taxon>
        <taxon>Ecdysozoa</taxon>
        <taxon>Arthropoda</taxon>
        <taxon>Hexapoda</taxon>
        <taxon>Insecta</taxon>
        <taxon>Pterygota</taxon>
        <taxon>Neoptera</taxon>
        <taxon>Endopterygota</taxon>
        <taxon>Hymenoptera</taxon>
        <taxon>Apocrita</taxon>
        <taxon>Aculeata</taxon>
        <taxon>Vespoidea</taxon>
        <taxon>Vespidae</taxon>
        <taxon>Eumeninae</taxon>
        <taxon>Odynerus</taxon>
    </lineage>
</organism>
<dbReference type="InterPro" id="IPR054708">
    <property type="entry name" value="MTPAP-like_central"/>
</dbReference>
<evidence type="ECO:0000313" key="8">
    <source>
        <dbReference type="EMBL" id="KAK2581354.1"/>
    </source>
</evidence>
<dbReference type="GO" id="GO:0008270">
    <property type="term" value="F:zinc ion binding"/>
    <property type="evidence" value="ECO:0007669"/>
    <property type="project" value="UniProtKB-KW"/>
</dbReference>
<dbReference type="GO" id="GO:0031123">
    <property type="term" value="P:RNA 3'-end processing"/>
    <property type="evidence" value="ECO:0007669"/>
    <property type="project" value="TreeGrafter"/>
</dbReference>
<dbReference type="Gene3D" id="3.30.460.10">
    <property type="entry name" value="Beta Polymerase, domain 2"/>
    <property type="match status" value="1"/>
</dbReference>
<keyword evidence="5" id="KW-0460">Magnesium</keyword>
<evidence type="ECO:0000256" key="1">
    <source>
        <dbReference type="ARBA" id="ARBA00001936"/>
    </source>
</evidence>
<gene>
    <name evidence="8" type="ORF">KPH14_008120</name>
</gene>
<comment type="caution">
    <text evidence="8">The sequence shown here is derived from an EMBL/GenBank/DDBJ whole genome shotgun (WGS) entry which is preliminary data.</text>
</comment>
<dbReference type="PANTHER" id="PTHR12271">
    <property type="entry name" value="POLY A POLYMERASE CID PAP -RELATED"/>
    <property type="match status" value="1"/>
</dbReference>
<dbReference type="SUPFAM" id="SSF81301">
    <property type="entry name" value="Nucleotidyltransferase"/>
    <property type="match status" value="1"/>
</dbReference>
<evidence type="ECO:0000313" key="9">
    <source>
        <dbReference type="Proteomes" id="UP001258017"/>
    </source>
</evidence>
<dbReference type="EMBL" id="JAIFRP010000042">
    <property type="protein sequence ID" value="KAK2581354.1"/>
    <property type="molecule type" value="Genomic_DNA"/>
</dbReference>
<keyword evidence="6" id="KW-0863">Zinc-finger</keyword>